<keyword evidence="2" id="KW-1185">Reference proteome</keyword>
<accession>A0ACC0IF18</accession>
<gene>
    <name evidence="1" type="ORF">LOK49_LG03G03451</name>
</gene>
<proteinExistence type="predicted"/>
<comment type="caution">
    <text evidence="1">The sequence shown here is derived from an EMBL/GenBank/DDBJ whole genome shotgun (WGS) entry which is preliminary data.</text>
</comment>
<evidence type="ECO:0000313" key="2">
    <source>
        <dbReference type="Proteomes" id="UP001060215"/>
    </source>
</evidence>
<reference evidence="1 2" key="1">
    <citation type="journal article" date="2022" name="Plant J.">
        <title>Chromosome-level genome of Camellia lanceoleosa provides a valuable resource for understanding genome evolution and self-incompatibility.</title>
        <authorList>
            <person name="Gong W."/>
            <person name="Xiao S."/>
            <person name="Wang L."/>
            <person name="Liao Z."/>
            <person name="Chang Y."/>
            <person name="Mo W."/>
            <person name="Hu G."/>
            <person name="Li W."/>
            <person name="Zhao G."/>
            <person name="Zhu H."/>
            <person name="Hu X."/>
            <person name="Ji K."/>
            <person name="Xiang X."/>
            <person name="Song Q."/>
            <person name="Yuan D."/>
            <person name="Jin S."/>
            <person name="Zhang L."/>
        </authorList>
    </citation>
    <scope>NUCLEOTIDE SEQUENCE [LARGE SCALE GENOMIC DNA]</scope>
    <source>
        <strain evidence="1">SQ_2022a</strain>
    </source>
</reference>
<evidence type="ECO:0000313" key="1">
    <source>
        <dbReference type="EMBL" id="KAI8022931.1"/>
    </source>
</evidence>
<sequence length="72" mass="8037">MFLFMSSCVGSINKESIAPQQAEMGIMKLLEGRPSVKAVFAGHNHGLDGLCPYNKLRLCYARHTRTVIWKLA</sequence>
<protein>
    <submittedName>
        <fullName evidence="1">Inactive purple acid phosphatase 16</fullName>
    </submittedName>
</protein>
<dbReference type="Proteomes" id="UP001060215">
    <property type="component" value="Chromosome 6"/>
</dbReference>
<name>A0ACC0IF18_9ERIC</name>
<organism evidence="1 2">
    <name type="scientific">Camellia lanceoleosa</name>
    <dbReference type="NCBI Taxonomy" id="1840588"/>
    <lineage>
        <taxon>Eukaryota</taxon>
        <taxon>Viridiplantae</taxon>
        <taxon>Streptophyta</taxon>
        <taxon>Embryophyta</taxon>
        <taxon>Tracheophyta</taxon>
        <taxon>Spermatophyta</taxon>
        <taxon>Magnoliopsida</taxon>
        <taxon>eudicotyledons</taxon>
        <taxon>Gunneridae</taxon>
        <taxon>Pentapetalae</taxon>
        <taxon>asterids</taxon>
        <taxon>Ericales</taxon>
        <taxon>Theaceae</taxon>
        <taxon>Camellia</taxon>
    </lineage>
</organism>
<dbReference type="EMBL" id="CM045763">
    <property type="protein sequence ID" value="KAI8022931.1"/>
    <property type="molecule type" value="Genomic_DNA"/>
</dbReference>